<dbReference type="EMBL" id="LCNM01000032">
    <property type="protein sequence ID" value="KKU54842.1"/>
    <property type="molecule type" value="Genomic_DNA"/>
</dbReference>
<dbReference type="HAMAP" id="MF_01445">
    <property type="entry name" value="TsaD"/>
    <property type="match status" value="1"/>
</dbReference>
<name>A0A0G1RCJ5_9BACT</name>
<protein>
    <recommendedName>
        <fullName evidence="6">tRNA N6-adenosine threonylcarbamoyltransferase</fullName>
        <ecNumber evidence="6">2.3.1.234</ecNumber>
    </recommendedName>
    <alternativeName>
        <fullName evidence="6">N6-L-threonylcarbamoyladenine synthase</fullName>
        <shortName evidence="6">t(6)A synthase</shortName>
    </alternativeName>
    <alternativeName>
        <fullName evidence="6">t(6)A37 threonylcarbamoyladenosine biosynthesis protein TsaD</fullName>
    </alternativeName>
    <alternativeName>
        <fullName evidence="6">tRNA threonylcarbamoyladenosine biosynthesis protein TsaD</fullName>
    </alternativeName>
</protein>
<dbReference type="Gene3D" id="3.30.420.40">
    <property type="match status" value="2"/>
</dbReference>
<evidence type="ECO:0000256" key="4">
    <source>
        <dbReference type="ARBA" id="ARBA00023315"/>
    </source>
</evidence>
<keyword evidence="6" id="KW-0408">Iron</keyword>
<keyword evidence="1 6" id="KW-0808">Transferase</keyword>
<keyword evidence="6" id="KW-0963">Cytoplasm</keyword>
<comment type="caution">
    <text evidence="8">The sequence shown here is derived from an EMBL/GenBank/DDBJ whole genome shotgun (WGS) entry which is preliminary data.</text>
</comment>
<dbReference type="InterPro" id="IPR043129">
    <property type="entry name" value="ATPase_NBD"/>
</dbReference>
<comment type="subcellular location">
    <subcellularLocation>
        <location evidence="6">Cytoplasm</location>
    </subcellularLocation>
</comment>
<feature type="domain" description="Gcp-like" evidence="7">
    <location>
        <begin position="22"/>
        <end position="121"/>
    </location>
</feature>
<proteinExistence type="inferred from homology"/>
<gene>
    <name evidence="6" type="primary">tsaD</name>
    <name evidence="8" type="ORF">UX78_C0032G0004</name>
</gene>
<dbReference type="GO" id="GO:0002949">
    <property type="term" value="P:tRNA threonylcarbamoyladenosine modification"/>
    <property type="evidence" value="ECO:0007669"/>
    <property type="project" value="UniProtKB-UniRule"/>
</dbReference>
<evidence type="ECO:0000256" key="6">
    <source>
        <dbReference type="HAMAP-Rule" id="MF_01445"/>
    </source>
</evidence>
<feature type="binding site" evidence="6">
    <location>
        <position position="337"/>
    </location>
    <ligand>
        <name>Fe cation</name>
        <dbReference type="ChEBI" id="CHEBI:24875"/>
    </ligand>
</feature>
<feature type="binding site" evidence="6">
    <location>
        <position position="211"/>
    </location>
    <ligand>
        <name>substrate</name>
    </ligand>
</feature>
<dbReference type="PANTHER" id="PTHR11735:SF6">
    <property type="entry name" value="TRNA N6-ADENOSINE THREONYLCARBAMOYLTRANSFERASE, MITOCHONDRIAL"/>
    <property type="match status" value="1"/>
</dbReference>
<dbReference type="FunFam" id="3.30.420.40:FF:000012">
    <property type="entry name" value="tRNA N6-adenosine threonylcarbamoyltransferase"/>
    <property type="match status" value="1"/>
</dbReference>
<dbReference type="NCBIfam" id="TIGR03723">
    <property type="entry name" value="T6A_TsaD_YgjD"/>
    <property type="match status" value="1"/>
</dbReference>
<keyword evidence="2 6" id="KW-0819">tRNA processing</keyword>
<evidence type="ECO:0000256" key="3">
    <source>
        <dbReference type="ARBA" id="ARBA00022723"/>
    </source>
</evidence>
<dbReference type="AlphaFoldDB" id="A0A0G1RCJ5"/>
<dbReference type="PATRIC" id="fig|1618357.3.peg.1032"/>
<dbReference type="Pfam" id="PF00814">
    <property type="entry name" value="TsaD"/>
    <property type="match status" value="2"/>
</dbReference>
<evidence type="ECO:0000259" key="7">
    <source>
        <dbReference type="Pfam" id="PF00814"/>
    </source>
</evidence>
<keyword evidence="3 6" id="KW-0479">Metal-binding</keyword>
<comment type="function">
    <text evidence="6">Required for the formation of a threonylcarbamoyl group on adenosine at position 37 (t(6)A37) in tRNAs that read codons beginning with adenine. Is involved in the transfer of the threonylcarbamoyl moiety of threonylcarbamoyl-AMP (TC-AMP) to the N6 group of A37, together with TsaE and TsaB. TsaD likely plays a direct catalytic role in this reaction.</text>
</comment>
<accession>A0A0G1RCJ5</accession>
<dbReference type="GO" id="GO:0005737">
    <property type="term" value="C:cytoplasm"/>
    <property type="evidence" value="ECO:0007669"/>
    <property type="project" value="UniProtKB-SubCell"/>
</dbReference>
<feature type="domain" description="Gcp-like" evidence="7">
    <location>
        <begin position="151"/>
        <end position="343"/>
    </location>
</feature>
<dbReference type="SUPFAM" id="SSF53067">
    <property type="entry name" value="Actin-like ATPase domain"/>
    <property type="match status" value="1"/>
</dbReference>
<dbReference type="InterPro" id="IPR022450">
    <property type="entry name" value="TsaD"/>
</dbReference>
<dbReference type="InterPro" id="IPR000905">
    <property type="entry name" value="Gcp-like_dom"/>
</dbReference>
<evidence type="ECO:0000313" key="8">
    <source>
        <dbReference type="EMBL" id="KKU54842.1"/>
    </source>
</evidence>
<feature type="binding site" evidence="6">
    <location>
        <position position="308"/>
    </location>
    <ligand>
        <name>substrate</name>
    </ligand>
</feature>
<keyword evidence="4 6" id="KW-0012">Acyltransferase</keyword>
<reference evidence="8 9" key="1">
    <citation type="journal article" date="2015" name="Nature">
        <title>rRNA introns, odd ribosomes, and small enigmatic genomes across a large radiation of phyla.</title>
        <authorList>
            <person name="Brown C.T."/>
            <person name="Hug L.A."/>
            <person name="Thomas B.C."/>
            <person name="Sharon I."/>
            <person name="Castelle C.J."/>
            <person name="Singh A."/>
            <person name="Wilkins M.J."/>
            <person name="Williams K.H."/>
            <person name="Banfield J.F."/>
        </authorList>
    </citation>
    <scope>NUCLEOTIDE SEQUENCE [LARGE SCALE GENOMIC DNA]</scope>
</reference>
<feature type="binding site" evidence="6">
    <location>
        <begin position="161"/>
        <end position="165"/>
    </location>
    <ligand>
        <name>substrate</name>
    </ligand>
</feature>
<dbReference type="PANTHER" id="PTHR11735">
    <property type="entry name" value="TRNA N6-ADENOSINE THREONYLCARBAMOYLTRANSFERASE"/>
    <property type="match status" value="1"/>
</dbReference>
<comment type="cofactor">
    <cofactor evidence="6">
        <name>Fe(2+)</name>
        <dbReference type="ChEBI" id="CHEBI:29033"/>
    </cofactor>
    <text evidence="6">Binds 1 Fe(2+) ion per subunit.</text>
</comment>
<feature type="binding site" evidence="6">
    <location>
        <position position="194"/>
    </location>
    <ligand>
        <name>substrate</name>
    </ligand>
</feature>
<dbReference type="Proteomes" id="UP000034607">
    <property type="component" value="Unassembled WGS sequence"/>
</dbReference>
<dbReference type="InterPro" id="IPR017861">
    <property type="entry name" value="KAE1/TsaD"/>
</dbReference>
<evidence type="ECO:0000256" key="2">
    <source>
        <dbReference type="ARBA" id="ARBA00022694"/>
    </source>
</evidence>
<comment type="catalytic activity">
    <reaction evidence="5 6">
        <text>L-threonylcarbamoyladenylate + adenosine(37) in tRNA = N(6)-L-threonylcarbamoyladenosine(37) in tRNA + AMP + H(+)</text>
        <dbReference type="Rhea" id="RHEA:37059"/>
        <dbReference type="Rhea" id="RHEA-COMP:10162"/>
        <dbReference type="Rhea" id="RHEA-COMP:10163"/>
        <dbReference type="ChEBI" id="CHEBI:15378"/>
        <dbReference type="ChEBI" id="CHEBI:73682"/>
        <dbReference type="ChEBI" id="CHEBI:74411"/>
        <dbReference type="ChEBI" id="CHEBI:74418"/>
        <dbReference type="ChEBI" id="CHEBI:456215"/>
        <dbReference type="EC" id="2.3.1.234"/>
    </reaction>
</comment>
<evidence type="ECO:0000256" key="5">
    <source>
        <dbReference type="ARBA" id="ARBA00048117"/>
    </source>
</evidence>
<dbReference type="GO" id="GO:0005506">
    <property type="term" value="F:iron ion binding"/>
    <property type="evidence" value="ECO:0007669"/>
    <property type="project" value="UniProtKB-UniRule"/>
</dbReference>
<feature type="binding site" evidence="6">
    <location>
        <position position="207"/>
    </location>
    <ligand>
        <name>substrate</name>
    </ligand>
</feature>
<feature type="binding site" evidence="6">
    <location>
        <position position="110"/>
    </location>
    <ligand>
        <name>Fe cation</name>
        <dbReference type="ChEBI" id="CHEBI:24875"/>
    </ligand>
</feature>
<evidence type="ECO:0000256" key="1">
    <source>
        <dbReference type="ARBA" id="ARBA00022679"/>
    </source>
</evidence>
<feature type="binding site" evidence="6">
    <location>
        <position position="114"/>
    </location>
    <ligand>
        <name>Fe cation</name>
        <dbReference type="ChEBI" id="CHEBI:24875"/>
    </ligand>
</feature>
<evidence type="ECO:0000313" key="9">
    <source>
        <dbReference type="Proteomes" id="UP000034607"/>
    </source>
</evidence>
<dbReference type="GO" id="GO:0061711">
    <property type="term" value="F:tRNA N(6)-L-threonylcarbamoyladenine synthase activity"/>
    <property type="evidence" value="ECO:0007669"/>
    <property type="project" value="UniProtKB-EC"/>
</dbReference>
<sequence length="377" mass="41311">MKILAIDTSCDETAAAVTRGTTVLSNVIWSQASEHARFGGVMPSLAKRMHEERIDFVIEKALRQAQCGWTDVDAVAVTTGPGLAIALEVGIRKAKEIARELKVPLIPVNHIEGHVLSPLAQPLNSKYWRSQRFSSKIQNSNQIQKSKSQVTNVSFPAVGLVVSGGHTELILIKNIGKYEILARTQDDALGEALDKAARILGLGYPGGAILEKMAREGNPKAFLLPLPMARRKDSNSFSYSGLKTALFRLVASLRLSQSLSRQQIHDLAASFQNRAFEHLVRVMGKVLRAQCSVLKINDLLVGGGVAANIELRKRLRKLGKELGLKMRLPYSAKLVGDNAAMIGVAAGLRVKAGCPVLVTHYEEVDRRPRWIVEEEFK</sequence>
<organism evidence="8 9">
    <name type="scientific">Candidatus Amesbacteria bacterium GW2011_GWA2_47_11</name>
    <dbReference type="NCBI Taxonomy" id="1618357"/>
    <lineage>
        <taxon>Bacteria</taxon>
        <taxon>Candidatus Amesiibacteriota</taxon>
    </lineage>
</organism>
<comment type="similarity">
    <text evidence="6">Belongs to the KAE1 / TsaD family.</text>
</comment>
<dbReference type="PRINTS" id="PR00789">
    <property type="entry name" value="OSIALOPTASE"/>
</dbReference>
<dbReference type="EC" id="2.3.1.234" evidence="6"/>